<dbReference type="InterPro" id="IPR011006">
    <property type="entry name" value="CheY-like_superfamily"/>
</dbReference>
<gene>
    <name evidence="8" type="ORF">WJU22_13575</name>
</gene>
<feature type="domain" description="HTH luxR-type" evidence="6">
    <location>
        <begin position="141"/>
        <end position="206"/>
    </location>
</feature>
<dbReference type="InterPro" id="IPR039420">
    <property type="entry name" value="WalR-like"/>
</dbReference>
<dbReference type="InterPro" id="IPR001789">
    <property type="entry name" value="Sig_transdc_resp-reg_receiver"/>
</dbReference>
<proteinExistence type="predicted"/>
<keyword evidence="2" id="KW-0805">Transcription regulation</keyword>
<dbReference type="Gene3D" id="3.40.50.2300">
    <property type="match status" value="1"/>
</dbReference>
<dbReference type="PROSITE" id="PS50043">
    <property type="entry name" value="HTH_LUXR_2"/>
    <property type="match status" value="1"/>
</dbReference>
<keyword evidence="3" id="KW-0238">DNA-binding</keyword>
<dbReference type="PANTHER" id="PTHR43214:SF41">
    <property type="entry name" value="NITRATE_NITRITE RESPONSE REGULATOR PROTEIN NARP"/>
    <property type="match status" value="1"/>
</dbReference>
<dbReference type="SUPFAM" id="SSF46894">
    <property type="entry name" value="C-terminal effector domain of the bipartite response regulators"/>
    <property type="match status" value="1"/>
</dbReference>
<evidence type="ECO:0000256" key="2">
    <source>
        <dbReference type="ARBA" id="ARBA00023015"/>
    </source>
</evidence>
<keyword evidence="4" id="KW-0804">Transcription</keyword>
<evidence type="ECO:0000256" key="1">
    <source>
        <dbReference type="ARBA" id="ARBA00022553"/>
    </source>
</evidence>
<dbReference type="PRINTS" id="PR00038">
    <property type="entry name" value="HTHLUXR"/>
</dbReference>
<evidence type="ECO:0000313" key="9">
    <source>
        <dbReference type="Proteomes" id="UP001449657"/>
    </source>
</evidence>
<dbReference type="PROSITE" id="PS50110">
    <property type="entry name" value="RESPONSE_REGULATORY"/>
    <property type="match status" value="1"/>
</dbReference>
<dbReference type="InterPro" id="IPR000792">
    <property type="entry name" value="Tscrpt_reg_LuxR_C"/>
</dbReference>
<evidence type="ECO:0000256" key="3">
    <source>
        <dbReference type="ARBA" id="ARBA00023125"/>
    </source>
</evidence>
<evidence type="ECO:0000259" key="7">
    <source>
        <dbReference type="PROSITE" id="PS50110"/>
    </source>
</evidence>
<name>A0ABZ2YX45_9BACT</name>
<keyword evidence="9" id="KW-1185">Reference proteome</keyword>
<evidence type="ECO:0000256" key="5">
    <source>
        <dbReference type="PROSITE-ProRule" id="PRU00169"/>
    </source>
</evidence>
<dbReference type="EMBL" id="CP150096">
    <property type="protein sequence ID" value="WZN43928.1"/>
    <property type="molecule type" value="Genomic_DNA"/>
</dbReference>
<dbReference type="Pfam" id="PF00072">
    <property type="entry name" value="Response_reg"/>
    <property type="match status" value="1"/>
</dbReference>
<reference evidence="8 9" key="1">
    <citation type="submission" date="2024-03" db="EMBL/GenBank/DDBJ databases">
        <title>Chitinophaga caseinilytica sp. nov., a casein hydrolysing bacterium isolated from forest soil.</title>
        <authorList>
            <person name="Lee D.S."/>
            <person name="Han D.M."/>
            <person name="Baek J.H."/>
            <person name="Choi D.G."/>
            <person name="Jeon J.H."/>
            <person name="Jeon C.O."/>
        </authorList>
    </citation>
    <scope>NUCLEOTIDE SEQUENCE [LARGE SCALE GENOMIC DNA]</scope>
    <source>
        <strain evidence="8 9">KACC 19118</strain>
    </source>
</reference>
<evidence type="ECO:0000313" key="8">
    <source>
        <dbReference type="EMBL" id="WZN43928.1"/>
    </source>
</evidence>
<keyword evidence="1 5" id="KW-0597">Phosphoprotein</keyword>
<sequence>MPKIIIAEDHSVLRMGVKIIIGERYPKAFIREADTFYHVLDLLREAPCDLLLLDIQLPGGGHPRMIAEVQGIRPATPILVFSNFDEETHAISYLKAGASGYLQKTAPPETVQEAISTVIGGAPWISAPMQSRLLGHFPKNKMQESSQLSPREFEVMQMMVKGAGNPEIKAALNIQSSTLSTFKMKIFRKMGVNNVIELADKVSAFPARQETKP</sequence>
<dbReference type="Pfam" id="PF00196">
    <property type="entry name" value="GerE"/>
    <property type="match status" value="1"/>
</dbReference>
<protein>
    <submittedName>
        <fullName evidence="8">Response regulator transcription factor</fullName>
    </submittedName>
</protein>
<dbReference type="Proteomes" id="UP001449657">
    <property type="component" value="Chromosome"/>
</dbReference>
<dbReference type="InterPro" id="IPR058245">
    <property type="entry name" value="NreC/VraR/RcsB-like_REC"/>
</dbReference>
<dbReference type="CDD" id="cd17535">
    <property type="entry name" value="REC_NarL-like"/>
    <property type="match status" value="1"/>
</dbReference>
<evidence type="ECO:0000256" key="4">
    <source>
        <dbReference type="ARBA" id="ARBA00023163"/>
    </source>
</evidence>
<organism evidence="8 9">
    <name type="scientific">Chitinophaga caseinilytica</name>
    <dbReference type="NCBI Taxonomy" id="2267521"/>
    <lineage>
        <taxon>Bacteria</taxon>
        <taxon>Pseudomonadati</taxon>
        <taxon>Bacteroidota</taxon>
        <taxon>Chitinophagia</taxon>
        <taxon>Chitinophagales</taxon>
        <taxon>Chitinophagaceae</taxon>
        <taxon>Chitinophaga</taxon>
    </lineage>
</organism>
<dbReference type="SMART" id="SM00448">
    <property type="entry name" value="REC"/>
    <property type="match status" value="1"/>
</dbReference>
<feature type="domain" description="Response regulatory" evidence="7">
    <location>
        <begin position="3"/>
        <end position="119"/>
    </location>
</feature>
<dbReference type="RefSeq" id="WP_341838722.1">
    <property type="nucleotide sequence ID" value="NZ_CP149792.1"/>
</dbReference>
<accession>A0ABZ2YX45</accession>
<dbReference type="SUPFAM" id="SSF52172">
    <property type="entry name" value="CheY-like"/>
    <property type="match status" value="1"/>
</dbReference>
<evidence type="ECO:0000259" key="6">
    <source>
        <dbReference type="PROSITE" id="PS50043"/>
    </source>
</evidence>
<feature type="modified residue" description="4-aspartylphosphate" evidence="5">
    <location>
        <position position="54"/>
    </location>
</feature>
<dbReference type="CDD" id="cd06170">
    <property type="entry name" value="LuxR_C_like"/>
    <property type="match status" value="1"/>
</dbReference>
<dbReference type="PANTHER" id="PTHR43214">
    <property type="entry name" value="TWO-COMPONENT RESPONSE REGULATOR"/>
    <property type="match status" value="1"/>
</dbReference>
<dbReference type="InterPro" id="IPR016032">
    <property type="entry name" value="Sig_transdc_resp-reg_C-effctor"/>
</dbReference>
<dbReference type="SMART" id="SM00421">
    <property type="entry name" value="HTH_LUXR"/>
    <property type="match status" value="1"/>
</dbReference>